<keyword evidence="5 9" id="KW-0297">G-protein coupled receptor</keyword>
<protein>
    <submittedName>
        <fullName evidence="11">Rhodopsin, GQ-coupled</fullName>
    </submittedName>
</protein>
<dbReference type="Pfam" id="PF00001">
    <property type="entry name" value="7tm_1"/>
    <property type="match status" value="1"/>
</dbReference>
<keyword evidence="7 9" id="KW-0675">Receptor</keyword>
<dbReference type="PANTHER" id="PTHR22752:SF14">
    <property type="entry name" value="G-PROTEIN COUPLED RECEPTORS FAMILY 1 PROFILE DOMAIN-CONTAINING PROTEIN"/>
    <property type="match status" value="1"/>
</dbReference>
<dbReference type="PROSITE" id="PS00237">
    <property type="entry name" value="G_PROTEIN_RECEP_F1_1"/>
    <property type="match status" value="1"/>
</dbReference>
<accession>K1Q7K6</accession>
<keyword evidence="8 9" id="KW-0807">Transducer</keyword>
<evidence type="ECO:0000256" key="5">
    <source>
        <dbReference type="ARBA" id="ARBA00023040"/>
    </source>
</evidence>
<dbReference type="EMBL" id="JH817046">
    <property type="protein sequence ID" value="EKC24830.1"/>
    <property type="molecule type" value="Genomic_DNA"/>
</dbReference>
<evidence type="ECO:0000256" key="9">
    <source>
        <dbReference type="RuleBase" id="RU000688"/>
    </source>
</evidence>
<evidence type="ECO:0000256" key="8">
    <source>
        <dbReference type="ARBA" id="ARBA00023224"/>
    </source>
</evidence>
<dbReference type="HOGENOM" id="CLU_819519_0_0_1"/>
<dbReference type="InterPro" id="IPR000276">
    <property type="entry name" value="GPCR_Rhodpsn"/>
</dbReference>
<dbReference type="PRINTS" id="PR00237">
    <property type="entry name" value="GPCRRHODOPSN"/>
</dbReference>
<gene>
    <name evidence="11" type="ORF">CGI_10009583</name>
</gene>
<dbReference type="PROSITE" id="PS50262">
    <property type="entry name" value="G_PROTEIN_RECEP_F1_2"/>
    <property type="match status" value="1"/>
</dbReference>
<evidence type="ECO:0000256" key="3">
    <source>
        <dbReference type="ARBA" id="ARBA00022692"/>
    </source>
</evidence>
<keyword evidence="2" id="KW-1003">Cell membrane</keyword>
<dbReference type="AlphaFoldDB" id="K1Q7K6"/>
<evidence type="ECO:0000259" key="10">
    <source>
        <dbReference type="PROSITE" id="PS50262"/>
    </source>
</evidence>
<reference evidence="11" key="1">
    <citation type="journal article" date="2012" name="Nature">
        <title>The oyster genome reveals stress adaptation and complexity of shell formation.</title>
        <authorList>
            <person name="Zhang G."/>
            <person name="Fang X."/>
            <person name="Guo X."/>
            <person name="Li L."/>
            <person name="Luo R."/>
            <person name="Xu F."/>
            <person name="Yang P."/>
            <person name="Zhang L."/>
            <person name="Wang X."/>
            <person name="Qi H."/>
            <person name="Xiong Z."/>
            <person name="Que H."/>
            <person name="Xie Y."/>
            <person name="Holland P.W."/>
            <person name="Paps J."/>
            <person name="Zhu Y."/>
            <person name="Wu F."/>
            <person name="Chen Y."/>
            <person name="Wang J."/>
            <person name="Peng C."/>
            <person name="Meng J."/>
            <person name="Yang L."/>
            <person name="Liu J."/>
            <person name="Wen B."/>
            <person name="Zhang N."/>
            <person name="Huang Z."/>
            <person name="Zhu Q."/>
            <person name="Feng Y."/>
            <person name="Mount A."/>
            <person name="Hedgecock D."/>
            <person name="Xu Z."/>
            <person name="Liu Y."/>
            <person name="Domazet-Loso T."/>
            <person name="Du Y."/>
            <person name="Sun X."/>
            <person name="Zhang S."/>
            <person name="Liu B."/>
            <person name="Cheng P."/>
            <person name="Jiang X."/>
            <person name="Li J."/>
            <person name="Fan D."/>
            <person name="Wang W."/>
            <person name="Fu W."/>
            <person name="Wang T."/>
            <person name="Wang B."/>
            <person name="Zhang J."/>
            <person name="Peng Z."/>
            <person name="Li Y."/>
            <person name="Li N."/>
            <person name="Wang J."/>
            <person name="Chen M."/>
            <person name="He Y."/>
            <person name="Tan F."/>
            <person name="Song X."/>
            <person name="Zheng Q."/>
            <person name="Huang R."/>
            <person name="Yang H."/>
            <person name="Du X."/>
            <person name="Chen L."/>
            <person name="Yang M."/>
            <person name="Gaffney P.M."/>
            <person name="Wang S."/>
            <person name="Luo L."/>
            <person name="She Z."/>
            <person name="Ming Y."/>
            <person name="Huang W."/>
            <person name="Zhang S."/>
            <person name="Huang B."/>
            <person name="Zhang Y."/>
            <person name="Qu T."/>
            <person name="Ni P."/>
            <person name="Miao G."/>
            <person name="Wang J."/>
            <person name="Wang Q."/>
            <person name="Steinberg C.E."/>
            <person name="Wang H."/>
            <person name="Li N."/>
            <person name="Qian L."/>
            <person name="Zhang G."/>
            <person name="Li Y."/>
            <person name="Yang H."/>
            <person name="Liu X."/>
            <person name="Wang J."/>
            <person name="Yin Y."/>
            <person name="Wang J."/>
        </authorList>
    </citation>
    <scope>NUCLEOTIDE SEQUENCE [LARGE SCALE GENOMIC DNA]</scope>
    <source>
        <strain evidence="11">05x7-T-G4-1.051#20</strain>
    </source>
</reference>
<dbReference type="GO" id="GO:0005886">
    <property type="term" value="C:plasma membrane"/>
    <property type="evidence" value="ECO:0007669"/>
    <property type="project" value="UniProtKB-SubCell"/>
</dbReference>
<name>K1Q7K6_MAGGI</name>
<organism evidence="11">
    <name type="scientific">Magallana gigas</name>
    <name type="common">Pacific oyster</name>
    <name type="synonym">Crassostrea gigas</name>
    <dbReference type="NCBI Taxonomy" id="29159"/>
    <lineage>
        <taxon>Eukaryota</taxon>
        <taxon>Metazoa</taxon>
        <taxon>Spiralia</taxon>
        <taxon>Lophotrochozoa</taxon>
        <taxon>Mollusca</taxon>
        <taxon>Bivalvia</taxon>
        <taxon>Autobranchia</taxon>
        <taxon>Pteriomorphia</taxon>
        <taxon>Ostreida</taxon>
        <taxon>Ostreoidea</taxon>
        <taxon>Ostreidae</taxon>
        <taxon>Magallana</taxon>
    </lineage>
</organism>
<comment type="similarity">
    <text evidence="9">Belongs to the G-protein coupled receptor 1 family.</text>
</comment>
<evidence type="ECO:0000313" key="11">
    <source>
        <dbReference type="EMBL" id="EKC24830.1"/>
    </source>
</evidence>
<dbReference type="Gene3D" id="1.20.1070.10">
    <property type="entry name" value="Rhodopsin 7-helix transmembrane proteins"/>
    <property type="match status" value="1"/>
</dbReference>
<comment type="subcellular location">
    <subcellularLocation>
        <location evidence="1">Cell membrane</location>
        <topology evidence="1">Multi-pass membrane protein</topology>
    </subcellularLocation>
</comment>
<dbReference type="InterPro" id="IPR017452">
    <property type="entry name" value="GPCR_Rhodpsn_7TM"/>
</dbReference>
<dbReference type="PANTHER" id="PTHR22752">
    <property type="entry name" value="G PROTEIN-COUPLED RECEPTOR"/>
    <property type="match status" value="1"/>
</dbReference>
<proteinExistence type="inferred from homology"/>
<dbReference type="GO" id="GO:0004930">
    <property type="term" value="F:G protein-coupled receptor activity"/>
    <property type="evidence" value="ECO:0007669"/>
    <property type="project" value="UniProtKB-KW"/>
</dbReference>
<sequence length="339" mass="37816">MVTYIVGPVSGIINITDLNKTVPGNETNSRIAGTDNELYFSTGELVAEGLVLTAICILAITGNTCMWIIVIRNKDLRTVTNSFLLTLAAADLMVSIINMPVTILTIFRGQWIFSETACTALGFINMLTLVTSVLSLCNISINRYIMVCKPTKFKDVYTKRNAIIMIAVSTSLAFVLSLPPIFGWTNYSYAPIQSICFSDWAKAPSYAIFMISCCFGCPLFVMLICNLMILREVRRRNRRVMNRKKIHFKAVVNVITGDKMRTLVLFAAVCIASILGDTNTFNKYHSSNKYLGGSTSGKYLGGSNYYKNRYQNRYPSVGRYNNQGGMYDDYNDRLGLGCK</sequence>
<keyword evidence="6" id="KW-0472">Membrane</keyword>
<evidence type="ECO:0000256" key="2">
    <source>
        <dbReference type="ARBA" id="ARBA00022475"/>
    </source>
</evidence>
<keyword evidence="3 9" id="KW-0812">Transmembrane</keyword>
<dbReference type="CDD" id="cd00637">
    <property type="entry name" value="7tm_classA_rhodopsin-like"/>
    <property type="match status" value="1"/>
</dbReference>
<dbReference type="SUPFAM" id="SSF81321">
    <property type="entry name" value="Family A G protein-coupled receptor-like"/>
    <property type="match status" value="1"/>
</dbReference>
<evidence type="ECO:0000256" key="7">
    <source>
        <dbReference type="ARBA" id="ARBA00023170"/>
    </source>
</evidence>
<feature type="domain" description="G-protein coupled receptors family 1 profile" evidence="10">
    <location>
        <begin position="62"/>
        <end position="275"/>
    </location>
</feature>
<evidence type="ECO:0000256" key="6">
    <source>
        <dbReference type="ARBA" id="ARBA00023136"/>
    </source>
</evidence>
<evidence type="ECO:0000256" key="1">
    <source>
        <dbReference type="ARBA" id="ARBA00004651"/>
    </source>
</evidence>
<keyword evidence="4" id="KW-1133">Transmembrane helix</keyword>
<evidence type="ECO:0000256" key="4">
    <source>
        <dbReference type="ARBA" id="ARBA00022989"/>
    </source>
</evidence>
<dbReference type="InParanoid" id="K1Q7K6"/>